<evidence type="ECO:0000313" key="5">
    <source>
        <dbReference type="Proteomes" id="UP001497444"/>
    </source>
</evidence>
<evidence type="ECO:0000259" key="3">
    <source>
        <dbReference type="PROSITE" id="PS50195"/>
    </source>
</evidence>
<gene>
    <name evidence="4" type="ORF">CSSPJE1EN1_LOCUS6186</name>
</gene>
<evidence type="ECO:0000313" key="4">
    <source>
        <dbReference type="EMBL" id="CAK9260708.1"/>
    </source>
</evidence>
<evidence type="ECO:0000256" key="2">
    <source>
        <dbReference type="SAM" id="MobiDB-lite"/>
    </source>
</evidence>
<accession>A0ABP0W1R1</accession>
<dbReference type="EMBL" id="OZ020108">
    <property type="protein sequence ID" value="CAK9260708.1"/>
    <property type="molecule type" value="Genomic_DNA"/>
</dbReference>
<feature type="region of interest" description="Disordered" evidence="2">
    <location>
        <begin position="1"/>
        <end position="25"/>
    </location>
</feature>
<sequence>MSGRSPPRHRHDGTSPLPLGMDASPAPSQWNGMHTKWPHDSCTGWSYCVFIPSWVVLPEAKAADGSFVNPIVFFRVQVGIQSPDGISALRGILRRFSDFLKLFTALKQSFPKKKLPAPPAKHSLMRMNSSTLLLERRYALEDWLGRLLADIVISRSASMASFLELEAAARFGKQTAQMLLAGLPPTNNASLHLAPSPTSRLSWTGGGGSSVASGGLSNLEYGSDGPYADSGVGTLRKGSDNGLEIEMKALAIEEESAIIAAASDRGENLLQDQRTLLTFTRNGEYESDSHSEFPAIERGNEADLAGISTGVSTSKSSTMAGMGHRKFELYHGRKASQDSIASEMSSLPGSEISHGVLLDMQLEGSSLLQGSSESRREDWMGGVETNLLKGAGLMIPVDQRGKVRLLMVTLQRRLAVVKADMEDALARLKQETAVKEFLTAKVRDLEGEVDRMRRKGRDVLQEAVLTEREHVTSLQWEVEECRAALATAEETAQTCQDARIQAEQQQKDTKIKLEQAEKAIQEMEQQLEALQHARDAVDSQARTDKKLLAKEVRLLRHSQNELKMEAAHALEAKAALELSLQEEKRKQDGIRAVRSKFLYEMAMLRKRLQECSMEFLTKEDNIPASKNGVSAGMINAFELLSTSDNHIDLLLAEAQLLAQEDDKEPGNALPSRRRLLPEGDEPHSNGETGRSQQQTTNLQASSLATESEAVLRSILIDMFIDQAQLQKVLNSVTRNGLISAEKWRKDPIPTEASVTKETLLN</sequence>
<dbReference type="PROSITE" id="PS50195">
    <property type="entry name" value="PX"/>
    <property type="match status" value="1"/>
</dbReference>
<dbReference type="PANTHER" id="PTHR46856:SF1">
    <property type="entry name" value="PX DOMAIN-CONTAINING PROTEIN EREL1-RELATED"/>
    <property type="match status" value="1"/>
</dbReference>
<dbReference type="Gene3D" id="3.30.1520.10">
    <property type="entry name" value="Phox-like domain"/>
    <property type="match status" value="1"/>
</dbReference>
<name>A0ABP0W1R1_9BRYO</name>
<dbReference type="PANTHER" id="PTHR46856">
    <property type="entry name" value="PX DOMAIN-CONTAINING PROTEIN EREL1-RELATED"/>
    <property type="match status" value="1"/>
</dbReference>
<feature type="region of interest" description="Disordered" evidence="2">
    <location>
        <begin position="661"/>
        <end position="701"/>
    </location>
</feature>
<feature type="compositionally biased region" description="Basic and acidic residues" evidence="2">
    <location>
        <begin position="675"/>
        <end position="684"/>
    </location>
</feature>
<feature type="compositionally biased region" description="Basic residues" evidence="2">
    <location>
        <begin position="1"/>
        <end position="11"/>
    </location>
</feature>
<dbReference type="SMART" id="SM00312">
    <property type="entry name" value="PX"/>
    <property type="match status" value="1"/>
</dbReference>
<dbReference type="Pfam" id="PF00787">
    <property type="entry name" value="PX"/>
    <property type="match status" value="1"/>
</dbReference>
<protein>
    <recommendedName>
        <fullName evidence="3">PX domain-containing protein</fullName>
    </recommendedName>
</protein>
<organism evidence="4 5">
    <name type="scientific">Sphagnum jensenii</name>
    <dbReference type="NCBI Taxonomy" id="128206"/>
    <lineage>
        <taxon>Eukaryota</taxon>
        <taxon>Viridiplantae</taxon>
        <taxon>Streptophyta</taxon>
        <taxon>Embryophyta</taxon>
        <taxon>Bryophyta</taxon>
        <taxon>Sphagnophytina</taxon>
        <taxon>Sphagnopsida</taxon>
        <taxon>Sphagnales</taxon>
        <taxon>Sphagnaceae</taxon>
        <taxon>Sphagnum</taxon>
    </lineage>
</organism>
<reference evidence="4" key="1">
    <citation type="submission" date="2024-02" db="EMBL/GenBank/DDBJ databases">
        <authorList>
            <consortium name="ELIXIR-Norway"/>
            <consortium name="Elixir Norway"/>
        </authorList>
    </citation>
    <scope>NUCLEOTIDE SEQUENCE</scope>
</reference>
<dbReference type="Proteomes" id="UP001497444">
    <property type="component" value="Chromosome 13"/>
</dbReference>
<dbReference type="InterPro" id="IPR044588">
    <property type="entry name" value="EREX-like"/>
</dbReference>
<dbReference type="InterPro" id="IPR001683">
    <property type="entry name" value="PX_dom"/>
</dbReference>
<feature type="coiled-coil region" evidence="1">
    <location>
        <begin position="407"/>
        <end position="540"/>
    </location>
</feature>
<dbReference type="InterPro" id="IPR036871">
    <property type="entry name" value="PX_dom_sf"/>
</dbReference>
<proteinExistence type="predicted"/>
<keyword evidence="1" id="KW-0175">Coiled coil</keyword>
<feature type="domain" description="PX" evidence="3">
    <location>
        <begin position="52"/>
        <end position="170"/>
    </location>
</feature>
<dbReference type="SUPFAM" id="SSF64268">
    <property type="entry name" value="PX domain"/>
    <property type="match status" value="1"/>
</dbReference>
<feature type="compositionally biased region" description="Polar residues" evidence="2">
    <location>
        <begin position="685"/>
        <end position="701"/>
    </location>
</feature>
<evidence type="ECO:0000256" key="1">
    <source>
        <dbReference type="SAM" id="Coils"/>
    </source>
</evidence>
<keyword evidence="5" id="KW-1185">Reference proteome</keyword>